<sequence>GTPPPTPTAGTAIGRRPPVVGLVAGGVRLPDRDRRRRVGIVCAPGRGTGHRRRDLGGTAYLRPGGGGDAGPAGGARVPGRPGRTVPPHPPRPLLPPSRQPVLSGRPVCALQGPPAHPRRGPRGPAPRPPPRRRAGHRLVDRWRLGPGARRSDDRDDARDEPGLGGRPGPAAGPLCHDAALGRRRRFRLLCGRLCRAEPVPARHRAGATGCLRRRRPPDRRLPGGGAGRHPPGQHVRRSVARRSRRGLLLQRLPRLGPRPLPRPRPPRLRRPPHRRQDPAPRAAARRRQRRPPWPRPLRPDDGDLPGRQAVHVRRTGRPVGGVRLRRSGRAAGVRGLLARLRAQAL</sequence>
<protein>
    <submittedName>
        <fullName evidence="2">Uncharacterized protein</fullName>
    </submittedName>
</protein>
<dbReference type="EMBL" id="CADCWE010000007">
    <property type="protein sequence ID" value="CAA9519509.1"/>
    <property type="molecule type" value="Genomic_DNA"/>
</dbReference>
<feature type="compositionally biased region" description="Basic residues" evidence="1">
    <location>
        <begin position="283"/>
        <end position="292"/>
    </location>
</feature>
<feature type="compositionally biased region" description="Basic residues" evidence="1">
    <location>
        <begin position="264"/>
        <end position="273"/>
    </location>
</feature>
<gene>
    <name evidence="2" type="ORF">AVDCRST_MAG73-92</name>
</gene>
<reference evidence="2" key="1">
    <citation type="submission" date="2020-02" db="EMBL/GenBank/DDBJ databases">
        <authorList>
            <person name="Meier V. D."/>
        </authorList>
    </citation>
    <scope>NUCLEOTIDE SEQUENCE</scope>
    <source>
        <strain evidence="2">AVDCRST_MAG73</strain>
    </source>
</reference>
<feature type="region of interest" description="Disordered" evidence="1">
    <location>
        <begin position="203"/>
        <end position="315"/>
    </location>
</feature>
<feature type="compositionally biased region" description="Pro residues" evidence="1">
    <location>
        <begin position="84"/>
        <end position="98"/>
    </location>
</feature>
<name>A0A6J4TCZ9_9BACT</name>
<feature type="compositionally biased region" description="Basic and acidic residues" evidence="1">
    <location>
        <begin position="137"/>
        <end position="161"/>
    </location>
</feature>
<feature type="region of interest" description="Disordered" evidence="1">
    <location>
        <begin position="40"/>
        <end position="176"/>
    </location>
</feature>
<evidence type="ECO:0000313" key="2">
    <source>
        <dbReference type="EMBL" id="CAA9519509.1"/>
    </source>
</evidence>
<organism evidence="2">
    <name type="scientific">uncultured Thermomicrobiales bacterium</name>
    <dbReference type="NCBI Taxonomy" id="1645740"/>
    <lineage>
        <taxon>Bacteria</taxon>
        <taxon>Pseudomonadati</taxon>
        <taxon>Thermomicrobiota</taxon>
        <taxon>Thermomicrobia</taxon>
        <taxon>Thermomicrobiales</taxon>
        <taxon>environmental samples</taxon>
    </lineage>
</organism>
<feature type="compositionally biased region" description="Low complexity" evidence="1">
    <location>
        <begin position="74"/>
        <end position="83"/>
    </location>
</feature>
<evidence type="ECO:0000256" key="1">
    <source>
        <dbReference type="SAM" id="MobiDB-lite"/>
    </source>
</evidence>
<accession>A0A6J4TCZ9</accession>
<feature type="compositionally biased region" description="Basic residues" evidence="1">
    <location>
        <begin position="234"/>
        <end position="245"/>
    </location>
</feature>
<dbReference type="AlphaFoldDB" id="A0A6J4TCZ9"/>
<feature type="compositionally biased region" description="Low complexity" evidence="1">
    <location>
        <begin position="246"/>
        <end position="255"/>
    </location>
</feature>
<feature type="non-terminal residue" evidence="2">
    <location>
        <position position="1"/>
    </location>
</feature>
<feature type="non-terminal residue" evidence="2">
    <location>
        <position position="345"/>
    </location>
</feature>
<feature type="compositionally biased region" description="Gly residues" evidence="1">
    <location>
        <begin position="63"/>
        <end position="73"/>
    </location>
</feature>
<feature type="compositionally biased region" description="Basic residues" evidence="1">
    <location>
        <begin position="203"/>
        <end position="217"/>
    </location>
</feature>
<proteinExistence type="predicted"/>